<feature type="repeat" description="WD" evidence="9">
    <location>
        <begin position="262"/>
        <end position="303"/>
    </location>
</feature>
<protein>
    <recommendedName>
        <fullName evidence="13">U3 snoRNP-associated protein-like EMB2271</fullName>
    </recommendedName>
</protein>
<evidence type="ECO:0000256" key="10">
    <source>
        <dbReference type="SAM" id="MobiDB-lite"/>
    </source>
</evidence>
<dbReference type="PROSITE" id="PS50294">
    <property type="entry name" value="WD_REPEATS_REGION"/>
    <property type="match status" value="3"/>
</dbReference>
<evidence type="ECO:0000256" key="5">
    <source>
        <dbReference type="ARBA" id="ARBA00022737"/>
    </source>
</evidence>
<sequence>MKKNKKGLGPKKGSKRFSLSKDPFFAGNDSKRRRKVDDDDEGDVEGSESDEEYLGGSDRDEAEEGDEDRDEDVAAKETADEARKRLAVAHLEKLREIAMREKEEDDGEEEEEEEEEEGARDSLVAQILHKKQLEESGRLRRSIASRIREPEASDQFRVLVKHRQSVTAVALSEDDLKGFSASKDGTIMHWDVDSGKGEKYRWPSGEVLRSHGAKDPQGHATKHSKTVLALAVSSDGRYLASGGSDRHVHLWDTRTREHIQAFPGHRAPVSCLVFRQGSSELFSGSYDRTVKIWNAEDRAYINSLFGHQSEILTIDCLRKERILTVGRDRSMQLFKVPEESRLVFRAPASSLECCCFISNDEFLSGSDDGSVELWSVLRKKPVCMVKNAHALLAANKIFEQGESERIPNGHTENGDHASESFDSSSAYSWVSSVALCRGSDLAASGAGNGSVRLWAVGSETKDIQSLYDLPLVGFANSLAFAKSGEFLVAGVGQEPRLGRWGRIPAAQNGVAVHSLTLC</sequence>
<evidence type="ECO:0000256" key="6">
    <source>
        <dbReference type="ARBA" id="ARBA00022884"/>
    </source>
</evidence>
<accession>A0AA88AV73</accession>
<gene>
    <name evidence="11" type="ORF">TIFTF001_023755</name>
</gene>
<evidence type="ECO:0000256" key="3">
    <source>
        <dbReference type="ARBA" id="ARBA00022552"/>
    </source>
</evidence>
<dbReference type="FunFam" id="2.130.10.10:FF:000483">
    <property type="entry name" value="U3 snoRNP-associated protein-like EMB2271"/>
    <property type="match status" value="1"/>
</dbReference>
<keyword evidence="8" id="KW-0687">Ribonucleoprotein</keyword>
<feature type="compositionally biased region" description="Acidic residues" evidence="10">
    <location>
        <begin position="60"/>
        <end position="71"/>
    </location>
</feature>
<evidence type="ECO:0000256" key="8">
    <source>
        <dbReference type="ARBA" id="ARBA00023274"/>
    </source>
</evidence>
<feature type="repeat" description="WD" evidence="9">
    <location>
        <begin position="220"/>
        <end position="261"/>
    </location>
</feature>
<evidence type="ECO:0000313" key="11">
    <source>
        <dbReference type="EMBL" id="GMN54628.1"/>
    </source>
</evidence>
<evidence type="ECO:0000256" key="9">
    <source>
        <dbReference type="PROSITE-ProRule" id="PRU00221"/>
    </source>
</evidence>
<evidence type="ECO:0000256" key="4">
    <source>
        <dbReference type="ARBA" id="ARBA00022574"/>
    </source>
</evidence>
<evidence type="ECO:0000256" key="7">
    <source>
        <dbReference type="ARBA" id="ARBA00023242"/>
    </source>
</evidence>
<keyword evidence="4 9" id="KW-0853">WD repeat</keyword>
<keyword evidence="6" id="KW-0694">RNA-binding</keyword>
<keyword evidence="3" id="KW-0698">rRNA processing</keyword>
<feature type="compositionally biased region" description="Basic and acidic residues" evidence="10">
    <location>
        <begin position="72"/>
        <end position="82"/>
    </location>
</feature>
<dbReference type="SUPFAM" id="SSF50978">
    <property type="entry name" value="WD40 repeat-like"/>
    <property type="match status" value="1"/>
</dbReference>
<dbReference type="EMBL" id="BTGU01000052">
    <property type="protein sequence ID" value="GMN54628.1"/>
    <property type="molecule type" value="Genomic_DNA"/>
</dbReference>
<feature type="compositionally biased region" description="Acidic residues" evidence="10">
    <location>
        <begin position="38"/>
        <end position="53"/>
    </location>
</feature>
<dbReference type="PRINTS" id="PR00320">
    <property type="entry name" value="GPROTEINBRPT"/>
</dbReference>
<evidence type="ECO:0000256" key="1">
    <source>
        <dbReference type="ARBA" id="ARBA00004604"/>
    </source>
</evidence>
<name>A0AA88AV73_FICCA</name>
<comment type="caution">
    <text evidence="11">The sequence shown here is derived from an EMBL/GenBank/DDBJ whole genome shotgun (WGS) entry which is preliminary data.</text>
</comment>
<comment type="similarity">
    <text evidence="2">Belongs to the WD repeat RRP9 family.</text>
</comment>
<dbReference type="InterPro" id="IPR020472">
    <property type="entry name" value="WD40_PAC1"/>
</dbReference>
<keyword evidence="7" id="KW-0539">Nucleus</keyword>
<organism evidence="11 12">
    <name type="scientific">Ficus carica</name>
    <name type="common">Common fig</name>
    <dbReference type="NCBI Taxonomy" id="3494"/>
    <lineage>
        <taxon>Eukaryota</taxon>
        <taxon>Viridiplantae</taxon>
        <taxon>Streptophyta</taxon>
        <taxon>Embryophyta</taxon>
        <taxon>Tracheophyta</taxon>
        <taxon>Spermatophyta</taxon>
        <taxon>Magnoliopsida</taxon>
        <taxon>eudicotyledons</taxon>
        <taxon>Gunneridae</taxon>
        <taxon>Pentapetalae</taxon>
        <taxon>rosids</taxon>
        <taxon>fabids</taxon>
        <taxon>Rosales</taxon>
        <taxon>Moraceae</taxon>
        <taxon>Ficeae</taxon>
        <taxon>Ficus</taxon>
    </lineage>
</organism>
<dbReference type="InterPro" id="IPR036322">
    <property type="entry name" value="WD40_repeat_dom_sf"/>
</dbReference>
<dbReference type="Pfam" id="PF00400">
    <property type="entry name" value="WD40"/>
    <property type="match status" value="5"/>
</dbReference>
<dbReference type="InterPro" id="IPR001680">
    <property type="entry name" value="WD40_rpt"/>
</dbReference>
<dbReference type="SMART" id="SM00320">
    <property type="entry name" value="WD40"/>
    <property type="match status" value="6"/>
</dbReference>
<dbReference type="InterPro" id="IPR039241">
    <property type="entry name" value="Rrp9-like"/>
</dbReference>
<keyword evidence="5" id="KW-0677">Repeat</keyword>
<evidence type="ECO:0000313" key="12">
    <source>
        <dbReference type="Proteomes" id="UP001187192"/>
    </source>
</evidence>
<evidence type="ECO:0000256" key="2">
    <source>
        <dbReference type="ARBA" id="ARBA00006777"/>
    </source>
</evidence>
<proteinExistence type="inferred from homology"/>
<reference evidence="11" key="1">
    <citation type="submission" date="2023-07" db="EMBL/GenBank/DDBJ databases">
        <title>draft genome sequence of fig (Ficus carica).</title>
        <authorList>
            <person name="Takahashi T."/>
            <person name="Nishimura K."/>
        </authorList>
    </citation>
    <scope>NUCLEOTIDE SEQUENCE</scope>
</reference>
<dbReference type="GO" id="GO:0032040">
    <property type="term" value="C:small-subunit processome"/>
    <property type="evidence" value="ECO:0007669"/>
    <property type="project" value="TreeGrafter"/>
</dbReference>
<feature type="compositionally biased region" description="Acidic residues" evidence="10">
    <location>
        <begin position="103"/>
        <end position="118"/>
    </location>
</feature>
<dbReference type="PROSITE" id="PS50082">
    <property type="entry name" value="WD_REPEATS_2"/>
    <property type="match status" value="3"/>
</dbReference>
<dbReference type="PANTHER" id="PTHR19865:SF0">
    <property type="entry name" value="U3 SMALL NUCLEOLAR RNA-INTERACTING PROTEIN 2"/>
    <property type="match status" value="1"/>
</dbReference>
<feature type="repeat" description="WD" evidence="9">
    <location>
        <begin position="159"/>
        <end position="200"/>
    </location>
</feature>
<comment type="subcellular location">
    <subcellularLocation>
        <location evidence="1">Nucleus</location>
        <location evidence="1">Nucleolus</location>
    </subcellularLocation>
</comment>
<dbReference type="Gene3D" id="2.130.10.10">
    <property type="entry name" value="YVTN repeat-like/Quinoprotein amine dehydrogenase"/>
    <property type="match status" value="1"/>
</dbReference>
<feature type="region of interest" description="Disordered" evidence="10">
    <location>
        <begin position="96"/>
        <end position="123"/>
    </location>
</feature>
<evidence type="ECO:0008006" key="13">
    <source>
        <dbReference type="Google" id="ProtNLM"/>
    </source>
</evidence>
<feature type="region of interest" description="Disordered" evidence="10">
    <location>
        <begin position="1"/>
        <end position="82"/>
    </location>
</feature>
<dbReference type="PANTHER" id="PTHR19865">
    <property type="entry name" value="U3 SMALL NUCLEOLAR RNA INTERACTING PROTEIN 2"/>
    <property type="match status" value="1"/>
</dbReference>
<keyword evidence="12" id="KW-1185">Reference proteome</keyword>
<feature type="compositionally biased region" description="Basic residues" evidence="10">
    <location>
        <begin position="1"/>
        <end position="15"/>
    </location>
</feature>
<dbReference type="AlphaFoldDB" id="A0AA88AV73"/>
<dbReference type="Proteomes" id="UP001187192">
    <property type="component" value="Unassembled WGS sequence"/>
</dbReference>
<dbReference type="InterPro" id="IPR019775">
    <property type="entry name" value="WD40_repeat_CS"/>
</dbReference>
<dbReference type="GO" id="GO:0006364">
    <property type="term" value="P:rRNA processing"/>
    <property type="evidence" value="ECO:0007669"/>
    <property type="project" value="UniProtKB-KW"/>
</dbReference>
<dbReference type="InterPro" id="IPR015943">
    <property type="entry name" value="WD40/YVTN_repeat-like_dom_sf"/>
</dbReference>
<dbReference type="PROSITE" id="PS00678">
    <property type="entry name" value="WD_REPEATS_1"/>
    <property type="match status" value="1"/>
</dbReference>
<dbReference type="GO" id="GO:0034511">
    <property type="term" value="F:U3 snoRNA binding"/>
    <property type="evidence" value="ECO:0007669"/>
    <property type="project" value="InterPro"/>
</dbReference>